<organism evidence="3">
    <name type="scientific">viral metagenome</name>
    <dbReference type="NCBI Taxonomy" id="1070528"/>
    <lineage>
        <taxon>unclassified sequences</taxon>
        <taxon>metagenomes</taxon>
        <taxon>organismal metagenomes</taxon>
    </lineage>
</organism>
<keyword evidence="1" id="KW-0812">Transmembrane</keyword>
<dbReference type="GO" id="GO:0005783">
    <property type="term" value="C:endoplasmic reticulum"/>
    <property type="evidence" value="ECO:0007669"/>
    <property type="project" value="TreeGrafter"/>
</dbReference>
<sequence length="133" mass="15870">MNVWIVVGIAIALVVFYYVYLFFYPPKPEFIPNSEFVEDNEKKGEAILFYTEWCPHCKTTLPKWLEYKKAYNQKKQAISFREVDCDENVTEAERYGIDSYPTIVLIVNEKRYIYDSEFSPETMDKFINTIFQL</sequence>
<dbReference type="GO" id="GO:0006457">
    <property type="term" value="P:protein folding"/>
    <property type="evidence" value="ECO:0007669"/>
    <property type="project" value="TreeGrafter"/>
</dbReference>
<dbReference type="GO" id="GO:0003756">
    <property type="term" value="F:protein disulfide isomerase activity"/>
    <property type="evidence" value="ECO:0007669"/>
    <property type="project" value="TreeGrafter"/>
</dbReference>
<dbReference type="InterPro" id="IPR036249">
    <property type="entry name" value="Thioredoxin-like_sf"/>
</dbReference>
<dbReference type="InterPro" id="IPR013766">
    <property type="entry name" value="Thioredoxin_domain"/>
</dbReference>
<dbReference type="PROSITE" id="PS51352">
    <property type="entry name" value="THIOREDOXIN_2"/>
    <property type="match status" value="1"/>
</dbReference>
<proteinExistence type="predicted"/>
<dbReference type="CDD" id="cd02961">
    <property type="entry name" value="PDI_a_family"/>
    <property type="match status" value="1"/>
</dbReference>
<reference evidence="3" key="1">
    <citation type="journal article" date="2020" name="Nature">
        <title>Giant virus diversity and host interactions through global metagenomics.</title>
        <authorList>
            <person name="Schulz F."/>
            <person name="Roux S."/>
            <person name="Paez-Espino D."/>
            <person name="Jungbluth S."/>
            <person name="Walsh D.A."/>
            <person name="Denef V.J."/>
            <person name="McMahon K.D."/>
            <person name="Konstantinidis K.T."/>
            <person name="Eloe-Fadrosh E.A."/>
            <person name="Kyrpides N.C."/>
            <person name="Woyke T."/>
        </authorList>
    </citation>
    <scope>NUCLEOTIDE SEQUENCE</scope>
    <source>
        <strain evidence="3">GVMAG-M-3300023184-160</strain>
    </source>
</reference>
<dbReference type="AlphaFoldDB" id="A0A6C0HNA7"/>
<dbReference type="InterPro" id="IPR051063">
    <property type="entry name" value="PDI"/>
</dbReference>
<dbReference type="SUPFAM" id="SSF52833">
    <property type="entry name" value="Thioredoxin-like"/>
    <property type="match status" value="1"/>
</dbReference>
<dbReference type="Gene3D" id="3.40.30.10">
    <property type="entry name" value="Glutaredoxin"/>
    <property type="match status" value="1"/>
</dbReference>
<dbReference type="PANTHER" id="PTHR45672">
    <property type="entry name" value="PROTEIN DISULFIDE-ISOMERASE C17H9.14C-RELATED"/>
    <property type="match status" value="1"/>
</dbReference>
<dbReference type="Pfam" id="PF00085">
    <property type="entry name" value="Thioredoxin"/>
    <property type="match status" value="1"/>
</dbReference>
<keyword evidence="1" id="KW-0472">Membrane</keyword>
<protein>
    <recommendedName>
        <fullName evidence="2">Thioredoxin domain-containing protein</fullName>
    </recommendedName>
</protein>
<dbReference type="EMBL" id="MN739993">
    <property type="protein sequence ID" value="QHT81969.1"/>
    <property type="molecule type" value="Genomic_DNA"/>
</dbReference>
<evidence type="ECO:0000256" key="1">
    <source>
        <dbReference type="SAM" id="Phobius"/>
    </source>
</evidence>
<feature type="transmembrane region" description="Helical" evidence="1">
    <location>
        <begin position="6"/>
        <end position="24"/>
    </location>
</feature>
<name>A0A6C0HNA7_9ZZZZ</name>
<keyword evidence="1" id="KW-1133">Transmembrane helix</keyword>
<feature type="domain" description="Thioredoxin" evidence="2">
    <location>
        <begin position="21"/>
        <end position="132"/>
    </location>
</feature>
<evidence type="ECO:0000313" key="3">
    <source>
        <dbReference type="EMBL" id="QHT81969.1"/>
    </source>
</evidence>
<evidence type="ECO:0000259" key="2">
    <source>
        <dbReference type="PROSITE" id="PS51352"/>
    </source>
</evidence>
<accession>A0A6C0HNA7</accession>